<sequence length="173" mass="19544">MNRSSEIELLTWIKGILSLKINEKTENLMDLLADGMVLCNLINAFIPNKCKAKQSSIVFKKMENIDMFLRAAKEIGVLDSELFQTVDLVQEDRRNPKQVAICLYSLSRNLKRQFPNSKFKIIGPKLANPNIREFTQEQLDMGKKIISVQMGTNKGANQSGHGTGVRQITPGYE</sequence>
<gene>
    <name evidence="4" type="ORF">NEQG_01601</name>
</gene>
<dbReference type="GO" id="GO:0007015">
    <property type="term" value="P:actin filament organization"/>
    <property type="evidence" value="ECO:0007669"/>
    <property type="project" value="TreeGrafter"/>
</dbReference>
<dbReference type="STRING" id="935791.I3EG10"/>
<dbReference type="GO" id="GO:0015629">
    <property type="term" value="C:actin cytoskeleton"/>
    <property type="evidence" value="ECO:0007669"/>
    <property type="project" value="TreeGrafter"/>
</dbReference>
<dbReference type="EMBL" id="GL870879">
    <property type="protein sequence ID" value="EIJ88157.1"/>
    <property type="molecule type" value="Genomic_DNA"/>
</dbReference>
<evidence type="ECO:0000256" key="2">
    <source>
        <dbReference type="SAM" id="MobiDB-lite"/>
    </source>
</evidence>
<dbReference type="InterPro" id="IPR001715">
    <property type="entry name" value="CH_dom"/>
</dbReference>
<dbReference type="InterPro" id="IPR003096">
    <property type="entry name" value="SM22_calponin"/>
</dbReference>
<dbReference type="OMA" id="WIKTITG"/>
<evidence type="ECO:0000313" key="4">
    <source>
        <dbReference type="EMBL" id="EIJ88157.1"/>
    </source>
</evidence>
<dbReference type="Pfam" id="PF00307">
    <property type="entry name" value="CH"/>
    <property type="match status" value="1"/>
</dbReference>
<dbReference type="InterPro" id="IPR000557">
    <property type="entry name" value="Calponin_repeat"/>
</dbReference>
<evidence type="ECO:0000259" key="3">
    <source>
        <dbReference type="PROSITE" id="PS50021"/>
    </source>
</evidence>
<feature type="region of interest" description="Disordered" evidence="2">
    <location>
        <begin position="152"/>
        <end position="173"/>
    </location>
</feature>
<dbReference type="PANTHER" id="PTHR47385">
    <property type="entry name" value="CALPONIN"/>
    <property type="match status" value="1"/>
</dbReference>
<dbReference type="SUPFAM" id="SSF47576">
    <property type="entry name" value="Calponin-homology domain, CH-domain"/>
    <property type="match status" value="1"/>
</dbReference>
<protein>
    <recommendedName>
        <fullName evidence="3">Calponin-homology (CH) domain-containing protein</fullName>
    </recommendedName>
</protein>
<comment type="similarity">
    <text evidence="1">Belongs to the calponin family.</text>
</comment>
<dbReference type="AlphaFoldDB" id="I3EG10"/>
<dbReference type="InterPro" id="IPR036872">
    <property type="entry name" value="CH_dom_sf"/>
</dbReference>
<reference evidence="4" key="1">
    <citation type="submission" date="2011-01" db="EMBL/GenBank/DDBJ databases">
        <title>The Genome Sequence of Nematocida parisii strain ERTm3.</title>
        <authorList>
            <consortium name="The Broad Institute Genome Sequencing Platform"/>
            <consortium name="The Broad Institute Genome Sequencing Center for Infectious Disease"/>
            <person name="Cuomo C."/>
            <person name="Troemel E."/>
            <person name="Young S.K."/>
            <person name="Zeng Q."/>
            <person name="Gargeya S."/>
            <person name="Fitzgerald M."/>
            <person name="Haas B."/>
            <person name="Abouelleil A."/>
            <person name="Alvarado L."/>
            <person name="Arachchi H.M."/>
            <person name="Berlin A."/>
            <person name="Chapman S.B."/>
            <person name="Gearin G."/>
            <person name="Goldberg J."/>
            <person name="Griggs A."/>
            <person name="Gujja S."/>
            <person name="Hansen M."/>
            <person name="Heiman D."/>
            <person name="Howarth C."/>
            <person name="Larimer J."/>
            <person name="Lui A."/>
            <person name="MacDonald P.J.P."/>
            <person name="McCowen C."/>
            <person name="Montmayeur A."/>
            <person name="Murphy C."/>
            <person name="Neiman D."/>
            <person name="Pearson M."/>
            <person name="Priest M."/>
            <person name="Roberts A."/>
            <person name="Saif S."/>
            <person name="Shea T."/>
            <person name="Sisk P."/>
            <person name="Stolte C."/>
            <person name="Sykes S."/>
            <person name="Wortman J."/>
            <person name="Nusbaum C."/>
            <person name="Birren B."/>
        </authorList>
    </citation>
    <scope>NUCLEOTIDE SEQUENCE</scope>
    <source>
        <strain evidence="4">ERTm3</strain>
    </source>
</reference>
<accession>I3EG10</accession>
<feature type="domain" description="Calponin-homology (CH)" evidence="3">
    <location>
        <begin position="3"/>
        <end position="111"/>
    </location>
</feature>
<dbReference type="InterPro" id="IPR050606">
    <property type="entry name" value="Calponin-like"/>
</dbReference>
<dbReference type="Proteomes" id="UP000002872">
    <property type="component" value="Unassembled WGS sequence"/>
</dbReference>
<keyword evidence="5" id="KW-1185">Reference proteome</keyword>
<dbReference type="SMART" id="SM00033">
    <property type="entry name" value="CH"/>
    <property type="match status" value="1"/>
</dbReference>
<dbReference type="InParanoid" id="I3EG10"/>
<dbReference type="PRINTS" id="PR00888">
    <property type="entry name" value="SM22CALPONIN"/>
</dbReference>
<name>I3EG10_NEMP3</name>
<evidence type="ECO:0000256" key="1">
    <source>
        <dbReference type="ARBA" id="ARBA00009631"/>
    </source>
</evidence>
<dbReference type="HOGENOM" id="CLU_055232_1_1_1"/>
<dbReference type="PROSITE" id="PS50021">
    <property type="entry name" value="CH"/>
    <property type="match status" value="1"/>
</dbReference>
<dbReference type="GO" id="GO:0051015">
    <property type="term" value="F:actin filament binding"/>
    <property type="evidence" value="ECO:0007669"/>
    <property type="project" value="TreeGrafter"/>
</dbReference>
<dbReference type="Gene3D" id="1.10.418.10">
    <property type="entry name" value="Calponin-like domain"/>
    <property type="match status" value="1"/>
</dbReference>
<dbReference type="VEuPathDB" id="MicrosporidiaDB:NEQG_01601"/>
<evidence type="ECO:0000313" key="5">
    <source>
        <dbReference type="Proteomes" id="UP000002872"/>
    </source>
</evidence>
<dbReference type="PANTHER" id="PTHR47385:SF14">
    <property type="entry name" value="TRANSGELIN"/>
    <property type="match status" value="1"/>
</dbReference>
<organism evidence="4 5">
    <name type="scientific">Nematocida parisii (strain ERTm3)</name>
    <name type="common">Nematode killer fungus</name>
    <dbReference type="NCBI Taxonomy" id="935791"/>
    <lineage>
        <taxon>Eukaryota</taxon>
        <taxon>Fungi</taxon>
        <taxon>Fungi incertae sedis</taxon>
        <taxon>Microsporidia</taxon>
        <taxon>Nematocida</taxon>
    </lineage>
</organism>
<proteinExistence type="inferred from homology"/>
<dbReference type="OrthoDB" id="21595at2759"/>
<dbReference type="Pfam" id="PF00402">
    <property type="entry name" value="Calponin"/>
    <property type="match status" value="1"/>
</dbReference>
<dbReference type="FunCoup" id="I3EG10">
    <property type="interactions" value="7"/>
</dbReference>